<feature type="domain" description="At1g61320/AtMIF1 LRR" evidence="1">
    <location>
        <begin position="35"/>
        <end position="185"/>
    </location>
</feature>
<dbReference type="Proteomes" id="UP001318860">
    <property type="component" value="Unassembled WGS sequence"/>
</dbReference>
<organism evidence="2 3">
    <name type="scientific">Rehmannia glutinosa</name>
    <name type="common">Chinese foxglove</name>
    <dbReference type="NCBI Taxonomy" id="99300"/>
    <lineage>
        <taxon>Eukaryota</taxon>
        <taxon>Viridiplantae</taxon>
        <taxon>Streptophyta</taxon>
        <taxon>Embryophyta</taxon>
        <taxon>Tracheophyta</taxon>
        <taxon>Spermatophyta</taxon>
        <taxon>Magnoliopsida</taxon>
        <taxon>eudicotyledons</taxon>
        <taxon>Gunneridae</taxon>
        <taxon>Pentapetalae</taxon>
        <taxon>asterids</taxon>
        <taxon>lamiids</taxon>
        <taxon>Lamiales</taxon>
        <taxon>Orobanchaceae</taxon>
        <taxon>Rehmannieae</taxon>
        <taxon>Rehmannia</taxon>
    </lineage>
</organism>
<dbReference type="PANTHER" id="PTHR34145:SF79">
    <property type="entry name" value="F-BOX DOMAIN, FBD DOMAIN, LEUCINE-RICH REPEAT DOMAIN SUPERFAMILY"/>
    <property type="match status" value="1"/>
</dbReference>
<dbReference type="PANTHER" id="PTHR34145">
    <property type="entry name" value="OS02G0105600 PROTEIN"/>
    <property type="match status" value="1"/>
</dbReference>
<evidence type="ECO:0000313" key="2">
    <source>
        <dbReference type="EMBL" id="KAK6131233.1"/>
    </source>
</evidence>
<dbReference type="InterPro" id="IPR055357">
    <property type="entry name" value="LRR_At1g61320_AtMIF1"/>
</dbReference>
<dbReference type="Gene3D" id="3.80.10.10">
    <property type="entry name" value="Ribonuclease Inhibitor"/>
    <property type="match status" value="1"/>
</dbReference>
<dbReference type="EMBL" id="JABTTQ020001399">
    <property type="protein sequence ID" value="KAK6131233.1"/>
    <property type="molecule type" value="Genomic_DNA"/>
</dbReference>
<sequence>MGISTFEKERWNYTKWVNQVIALHESSTVEGFRVYFNLDKTYQKYIDKWLRYALARKVRRLELDLIDRSCYGFRNYDENYTFPYKYLHTDEGNCSNDSLTFSMRQRNSIHFKYLEKVSLKYVNVNGEALEFFLCNCPLLEDLFVSHSGQLSNLNIIGALPSFKRLEISRCFNLNSVEIRDANLEIQVLYSSVKMRNLKHLVVNVRLSSDDSLLPLTKLMCASPCLQSFALELLKACLSRKAHKALGCAPHSLPGCEC</sequence>
<accession>A0ABR0V8K2</accession>
<evidence type="ECO:0000313" key="3">
    <source>
        <dbReference type="Proteomes" id="UP001318860"/>
    </source>
</evidence>
<dbReference type="SUPFAM" id="SSF52047">
    <property type="entry name" value="RNI-like"/>
    <property type="match status" value="1"/>
</dbReference>
<protein>
    <recommendedName>
        <fullName evidence="1">At1g61320/AtMIF1 LRR domain-containing protein</fullName>
    </recommendedName>
</protein>
<dbReference type="Pfam" id="PF23622">
    <property type="entry name" value="LRR_At1g61320_AtMIF1"/>
    <property type="match status" value="1"/>
</dbReference>
<gene>
    <name evidence="2" type="ORF">DH2020_035023</name>
</gene>
<comment type="caution">
    <text evidence="2">The sequence shown here is derived from an EMBL/GenBank/DDBJ whole genome shotgun (WGS) entry which is preliminary data.</text>
</comment>
<proteinExistence type="predicted"/>
<evidence type="ECO:0000259" key="1">
    <source>
        <dbReference type="Pfam" id="PF23622"/>
    </source>
</evidence>
<dbReference type="InterPro" id="IPR053772">
    <property type="entry name" value="At1g61320/At1g61330-like"/>
</dbReference>
<keyword evidence="3" id="KW-1185">Reference proteome</keyword>
<name>A0ABR0V8K2_REHGL</name>
<dbReference type="InterPro" id="IPR032675">
    <property type="entry name" value="LRR_dom_sf"/>
</dbReference>
<reference evidence="2 3" key="1">
    <citation type="journal article" date="2021" name="Comput. Struct. Biotechnol. J.">
        <title>De novo genome assembly of the potent medicinal plant Rehmannia glutinosa using nanopore technology.</title>
        <authorList>
            <person name="Ma L."/>
            <person name="Dong C."/>
            <person name="Song C."/>
            <person name="Wang X."/>
            <person name="Zheng X."/>
            <person name="Niu Y."/>
            <person name="Chen S."/>
            <person name="Feng W."/>
        </authorList>
    </citation>
    <scope>NUCLEOTIDE SEQUENCE [LARGE SCALE GENOMIC DNA]</scope>
    <source>
        <strain evidence="2">DH-2019</strain>
    </source>
</reference>